<dbReference type="EMBL" id="CP001807">
    <property type="protein sequence ID" value="ACY47278.1"/>
    <property type="molecule type" value="Genomic_DNA"/>
</dbReference>
<gene>
    <name evidence="1" type="ordered locus">Rmar_0374</name>
</gene>
<dbReference type="HOGENOM" id="CLU_2452630_0_0_10"/>
<accession>D0ME54</accession>
<name>D0ME54_RHOM4</name>
<proteinExistence type="predicted"/>
<protein>
    <submittedName>
        <fullName evidence="1">Uncharacterized protein</fullName>
    </submittedName>
</protein>
<dbReference type="OrthoDB" id="9888480at2"/>
<sequence length="99" mass="11295">MTTQEQQAPAMTITLEQLCQDLARQVASALLRRFHQMGWTSATLRDAEAFVTKVVTEAWRTPKEQYERTIAACVNQALEPVLKLHKRSRTSISLEVLPR</sequence>
<dbReference type="AlphaFoldDB" id="D0ME54"/>
<reference evidence="1 2" key="1">
    <citation type="journal article" date="2009" name="Stand. Genomic Sci.">
        <title>Complete genome sequence of Rhodothermus marinus type strain (R-10).</title>
        <authorList>
            <person name="Nolan M."/>
            <person name="Tindall B.J."/>
            <person name="Pomrenke H."/>
            <person name="Lapidus A."/>
            <person name="Copeland A."/>
            <person name="Glavina Del Rio T."/>
            <person name="Lucas S."/>
            <person name="Chen F."/>
            <person name="Tice H."/>
            <person name="Cheng J.F."/>
            <person name="Saunders E."/>
            <person name="Han C."/>
            <person name="Bruce D."/>
            <person name="Goodwin L."/>
            <person name="Chain P."/>
            <person name="Pitluck S."/>
            <person name="Ovchinikova G."/>
            <person name="Pati A."/>
            <person name="Ivanova N."/>
            <person name="Mavromatis K."/>
            <person name="Chen A."/>
            <person name="Palaniappan K."/>
            <person name="Land M."/>
            <person name="Hauser L."/>
            <person name="Chang Y.J."/>
            <person name="Jeffries C.D."/>
            <person name="Brettin T."/>
            <person name="Goker M."/>
            <person name="Bristow J."/>
            <person name="Eisen J.A."/>
            <person name="Markowitz V."/>
            <person name="Hugenholtz P."/>
            <person name="Kyrpides N.C."/>
            <person name="Klenk H.P."/>
            <person name="Detter J.C."/>
        </authorList>
    </citation>
    <scope>NUCLEOTIDE SEQUENCE [LARGE SCALE GENOMIC DNA]</scope>
    <source>
        <strain evidence="2">ATCC 43812 / DSM 4252 / R-10</strain>
    </source>
</reference>
<evidence type="ECO:0000313" key="1">
    <source>
        <dbReference type="EMBL" id="ACY47278.1"/>
    </source>
</evidence>
<evidence type="ECO:0000313" key="2">
    <source>
        <dbReference type="Proteomes" id="UP000002221"/>
    </source>
</evidence>
<dbReference type="STRING" id="518766.Rmar_0374"/>
<dbReference type="KEGG" id="rmr:Rmar_0374"/>
<keyword evidence="2" id="KW-1185">Reference proteome</keyword>
<organism evidence="1 2">
    <name type="scientific">Rhodothermus marinus (strain ATCC 43812 / DSM 4252 / R-10)</name>
    <name type="common">Rhodothermus obamensis</name>
    <dbReference type="NCBI Taxonomy" id="518766"/>
    <lineage>
        <taxon>Bacteria</taxon>
        <taxon>Pseudomonadati</taxon>
        <taxon>Rhodothermota</taxon>
        <taxon>Rhodothermia</taxon>
        <taxon>Rhodothermales</taxon>
        <taxon>Rhodothermaceae</taxon>
        <taxon>Rhodothermus</taxon>
    </lineage>
</organism>
<dbReference type="RefSeq" id="WP_012842890.1">
    <property type="nucleotide sequence ID" value="NC_013501.1"/>
</dbReference>
<dbReference type="Proteomes" id="UP000002221">
    <property type="component" value="Chromosome"/>
</dbReference>